<dbReference type="FunFam" id="3.40.630.10:FF:000015">
    <property type="entry name" value="Aminoacyl-histidine dipeptidase PepD"/>
    <property type="match status" value="1"/>
</dbReference>
<dbReference type="PANTHER" id="PTHR43501">
    <property type="entry name" value="CYTOSOL NON-SPECIFIC DIPEPTIDASE"/>
    <property type="match status" value="1"/>
</dbReference>
<dbReference type="NCBIfam" id="TIGR01893">
    <property type="entry name" value="aa-his-dipept"/>
    <property type="match status" value="1"/>
</dbReference>
<dbReference type="EC" id="3.4.13.18" evidence="10"/>
<comment type="similarity">
    <text evidence="12">Belongs to the peptidase M20C family.</text>
</comment>
<dbReference type="Proteomes" id="UP000324575">
    <property type="component" value="Unassembled WGS sequence"/>
</dbReference>
<evidence type="ECO:0000256" key="13">
    <source>
        <dbReference type="ARBA" id="ARBA00071271"/>
    </source>
</evidence>
<proteinExistence type="inferred from homology"/>
<keyword evidence="6" id="KW-0862">Zinc</keyword>
<dbReference type="PIRSF" id="PIRSF016599">
    <property type="entry name" value="Xaa-His_dipept"/>
    <property type="match status" value="1"/>
</dbReference>
<name>A0A5M8NZ31_9BACT</name>
<evidence type="ECO:0000256" key="5">
    <source>
        <dbReference type="ARBA" id="ARBA00022801"/>
    </source>
</evidence>
<protein>
    <recommendedName>
        <fullName evidence="13">Cytosol non-specific dipeptidase</fullName>
        <ecNumber evidence="10">3.4.13.18</ecNumber>
    </recommendedName>
    <alternativeName>
        <fullName evidence="16">Aminoacyl-histidine dipeptidase</fullName>
    </alternativeName>
    <alternativeName>
        <fullName evidence="15">Beta-alanyl-histidine dipeptidase</fullName>
    </alternativeName>
    <alternativeName>
        <fullName evidence="14">Carnosinase</fullName>
    </alternativeName>
    <alternativeName>
        <fullName evidence="11">Peptidase D</fullName>
    </alternativeName>
    <alternativeName>
        <fullName evidence="17">Xaa-His dipeptidase</fullName>
    </alternativeName>
</protein>
<gene>
    <name evidence="19" type="ORF">EZS26_002485</name>
</gene>
<dbReference type="CDD" id="cd03890">
    <property type="entry name" value="M20_pepD"/>
    <property type="match status" value="1"/>
</dbReference>
<feature type="domain" description="Peptidase M20 dimerisation" evidence="18">
    <location>
        <begin position="210"/>
        <end position="291"/>
    </location>
</feature>
<keyword evidence="3" id="KW-0645">Protease</keyword>
<dbReference type="PANTHER" id="PTHR43501:SF1">
    <property type="entry name" value="CYTOSOL NON-SPECIFIC DIPEPTIDASE"/>
    <property type="match status" value="1"/>
</dbReference>
<evidence type="ECO:0000256" key="7">
    <source>
        <dbReference type="ARBA" id="ARBA00023049"/>
    </source>
</evidence>
<evidence type="ECO:0000256" key="12">
    <source>
        <dbReference type="ARBA" id="ARBA00061423"/>
    </source>
</evidence>
<reference evidence="19 20" key="1">
    <citation type="submission" date="2019-03" db="EMBL/GenBank/DDBJ databases">
        <title>Single cell metagenomics reveals metabolic interactions within the superorganism composed of flagellate Streblomastix strix and complex community of Bacteroidetes bacteria on its surface.</title>
        <authorList>
            <person name="Treitli S.C."/>
            <person name="Kolisko M."/>
            <person name="Husnik F."/>
            <person name="Keeling P."/>
            <person name="Hampl V."/>
        </authorList>
    </citation>
    <scope>NUCLEOTIDE SEQUENCE [LARGE SCALE GENOMIC DNA]</scope>
    <source>
        <strain evidence="19">St1</strain>
    </source>
</reference>
<evidence type="ECO:0000256" key="16">
    <source>
        <dbReference type="ARBA" id="ARBA00077688"/>
    </source>
</evidence>
<evidence type="ECO:0000256" key="2">
    <source>
        <dbReference type="ARBA" id="ARBA00001947"/>
    </source>
</evidence>
<dbReference type="Pfam" id="PF07687">
    <property type="entry name" value="M20_dimer"/>
    <property type="match status" value="1"/>
</dbReference>
<keyword evidence="19" id="KW-0224">Dipeptidase</keyword>
<evidence type="ECO:0000256" key="4">
    <source>
        <dbReference type="ARBA" id="ARBA00022723"/>
    </source>
</evidence>
<evidence type="ECO:0000256" key="17">
    <source>
        <dbReference type="ARBA" id="ARBA00078074"/>
    </source>
</evidence>
<dbReference type="FunFam" id="3.40.630.10:FF:000018">
    <property type="entry name" value="Aminoacyl-histidine dipeptidase PepD"/>
    <property type="match status" value="1"/>
</dbReference>
<dbReference type="AlphaFoldDB" id="A0A5M8NZ31"/>
<dbReference type="GO" id="GO:0006508">
    <property type="term" value="P:proteolysis"/>
    <property type="evidence" value="ECO:0007669"/>
    <property type="project" value="UniProtKB-KW"/>
</dbReference>
<evidence type="ECO:0000256" key="3">
    <source>
        <dbReference type="ARBA" id="ARBA00022670"/>
    </source>
</evidence>
<keyword evidence="4" id="KW-0479">Metal-binding</keyword>
<keyword evidence="5 19" id="KW-0378">Hydrolase</keyword>
<evidence type="ECO:0000256" key="10">
    <source>
        <dbReference type="ARBA" id="ARBA00038976"/>
    </source>
</evidence>
<evidence type="ECO:0000313" key="20">
    <source>
        <dbReference type="Proteomes" id="UP000324575"/>
    </source>
</evidence>
<comment type="catalytic activity">
    <reaction evidence="9">
        <text>Hydrolysis of dipeptides, preferentially hydrophobic dipeptides including prolyl amino acids.</text>
        <dbReference type="EC" id="3.4.13.18"/>
    </reaction>
</comment>
<evidence type="ECO:0000256" key="11">
    <source>
        <dbReference type="ARBA" id="ARBA00044252"/>
    </source>
</evidence>
<evidence type="ECO:0000256" key="9">
    <source>
        <dbReference type="ARBA" id="ARBA00036421"/>
    </source>
</evidence>
<dbReference type="Gene3D" id="3.40.630.10">
    <property type="entry name" value="Zn peptidases"/>
    <property type="match status" value="2"/>
</dbReference>
<dbReference type="GO" id="GO:0005829">
    <property type="term" value="C:cytosol"/>
    <property type="evidence" value="ECO:0007669"/>
    <property type="project" value="TreeGrafter"/>
</dbReference>
<keyword evidence="7" id="KW-0482">Metalloprotease</keyword>
<comment type="cofactor">
    <cofactor evidence="2">
        <name>Zn(2+)</name>
        <dbReference type="ChEBI" id="CHEBI:29105"/>
    </cofactor>
</comment>
<dbReference type="InterPro" id="IPR002933">
    <property type="entry name" value="Peptidase_M20"/>
</dbReference>
<evidence type="ECO:0000256" key="8">
    <source>
        <dbReference type="ARBA" id="ARBA00023285"/>
    </source>
</evidence>
<dbReference type="InterPro" id="IPR001160">
    <property type="entry name" value="Peptidase_M20C"/>
</dbReference>
<evidence type="ECO:0000256" key="14">
    <source>
        <dbReference type="ARBA" id="ARBA00075285"/>
    </source>
</evidence>
<keyword evidence="8" id="KW-0170">Cobalt</keyword>
<evidence type="ECO:0000256" key="15">
    <source>
        <dbReference type="ARBA" id="ARBA00076004"/>
    </source>
</evidence>
<dbReference type="GO" id="GO:0046872">
    <property type="term" value="F:metal ion binding"/>
    <property type="evidence" value="ECO:0007669"/>
    <property type="project" value="UniProtKB-KW"/>
</dbReference>
<evidence type="ECO:0000256" key="6">
    <source>
        <dbReference type="ARBA" id="ARBA00022833"/>
    </source>
</evidence>
<dbReference type="EMBL" id="SNRX01000020">
    <property type="protein sequence ID" value="KAA6301396.1"/>
    <property type="molecule type" value="Genomic_DNA"/>
</dbReference>
<organism evidence="19 20">
    <name type="scientific">Candidatus Ordinivivax streblomastigis</name>
    <dbReference type="NCBI Taxonomy" id="2540710"/>
    <lineage>
        <taxon>Bacteria</taxon>
        <taxon>Pseudomonadati</taxon>
        <taxon>Bacteroidota</taxon>
        <taxon>Bacteroidia</taxon>
        <taxon>Bacteroidales</taxon>
        <taxon>Candidatus Ordinivivax</taxon>
    </lineage>
</organism>
<accession>A0A5M8NZ31</accession>
<dbReference type="InterPro" id="IPR011650">
    <property type="entry name" value="Peptidase_M20_dimer"/>
</dbReference>
<dbReference type="GO" id="GO:0070573">
    <property type="term" value="F:metallodipeptidase activity"/>
    <property type="evidence" value="ECO:0007669"/>
    <property type="project" value="TreeGrafter"/>
</dbReference>
<evidence type="ECO:0000256" key="1">
    <source>
        <dbReference type="ARBA" id="ARBA00001941"/>
    </source>
</evidence>
<dbReference type="PRINTS" id="PR00934">
    <property type="entry name" value="XHISDIPTASE"/>
</dbReference>
<sequence length="481" mass="52206">MKINDLTPSLVWNLFDRITQIPRPSKKEGKIVQFLLDFAQEHHLEVEKDDALNVIIRKPATPGRENAKTIILQSHVDMVCEKNNDVSFNFETDPIQTCIDGDWIKAKGTTLGGDDGIGMAAALAVLASGDLEHGPIVALFTTDEETGLTGANALNPKFLQGDILLNLDSEEWGEFCVGCAGGKNTTGTFTYSLQPAPQNYFWFEVSVSDLKGGHSGSDIHKELGNANKILARYLYSLLKTGAVALSAIDGGNLHNAIAREASATVGIPLSSKEQASVLINVLQADLLTELPAEDKKVKLDIHSVEAPVQVIDAETSANLILAFYALPHGVMSWSFDMPGTVETSTNLASVKMKENRTIVITTSQRSSTASAKESTANRIHAVFRLAGAKAKSSTGYPGWKPNPDSPVLRTSEKVFEKLFGEKPKIISIHAGLECGLFLEKNPQLDMISCGPTIMGAHSPEERLEIATVAKWWEFLIELLKL</sequence>
<evidence type="ECO:0000259" key="18">
    <source>
        <dbReference type="Pfam" id="PF07687"/>
    </source>
</evidence>
<dbReference type="Pfam" id="PF01546">
    <property type="entry name" value="Peptidase_M20"/>
    <property type="match status" value="1"/>
</dbReference>
<comment type="caution">
    <text evidence="19">The sequence shown here is derived from an EMBL/GenBank/DDBJ whole genome shotgun (WGS) entry which is preliminary data.</text>
</comment>
<evidence type="ECO:0000313" key="19">
    <source>
        <dbReference type="EMBL" id="KAA6301396.1"/>
    </source>
</evidence>
<comment type="cofactor">
    <cofactor evidence="1">
        <name>Co(2+)</name>
        <dbReference type="ChEBI" id="CHEBI:48828"/>
    </cofactor>
</comment>
<dbReference type="SUPFAM" id="SSF53187">
    <property type="entry name" value="Zn-dependent exopeptidases"/>
    <property type="match status" value="1"/>
</dbReference>